<evidence type="ECO:0000256" key="2">
    <source>
        <dbReference type="ARBA" id="ARBA00022448"/>
    </source>
</evidence>
<dbReference type="Proteomes" id="UP001168167">
    <property type="component" value="Unassembled WGS sequence"/>
</dbReference>
<reference evidence="9" key="2">
    <citation type="journal article" date="2023" name="Microbiome">
        <title>Synthase-selected sorting approach identifies a beta-lactone synthase in a nudibranch symbiotic bacterium.</title>
        <authorList>
            <person name="Dzunkova M."/>
            <person name="La Clair J.J."/>
            <person name="Tyml T."/>
            <person name="Doud D."/>
            <person name="Schulz F."/>
            <person name="Piquer-Esteban S."/>
            <person name="Porcel Sanchis D."/>
            <person name="Osborn A."/>
            <person name="Robinson D."/>
            <person name="Louie K.B."/>
            <person name="Bowen B.P."/>
            <person name="Bowers R.M."/>
            <person name="Lee J."/>
            <person name="Arnau V."/>
            <person name="Diaz-Villanueva W."/>
            <person name="Stepanauskas R."/>
            <person name="Gosliner T."/>
            <person name="Date S.V."/>
            <person name="Northen T.R."/>
            <person name="Cheng J.F."/>
            <person name="Burkart M.D."/>
            <person name="Woyke T."/>
        </authorList>
    </citation>
    <scope>NUCLEOTIDE SEQUENCE</scope>
    <source>
        <strain evidence="9">Df01</strain>
    </source>
</reference>
<name>A0ABT7QMK5_9GAMM</name>
<dbReference type="NCBIfam" id="TIGR01068">
    <property type="entry name" value="thioredoxin"/>
    <property type="match status" value="1"/>
</dbReference>
<comment type="similarity">
    <text evidence="1 7">Belongs to the thioredoxin family.</text>
</comment>
<dbReference type="InterPro" id="IPR013766">
    <property type="entry name" value="Thioredoxin_domain"/>
</dbReference>
<dbReference type="PANTHER" id="PTHR45663:SF11">
    <property type="entry name" value="GEO12009P1"/>
    <property type="match status" value="1"/>
</dbReference>
<protein>
    <recommendedName>
        <fullName evidence="6 7">Thioredoxin</fullName>
    </recommendedName>
</protein>
<sequence length="111" mass="11885">MTESSANVTQVTDDSFEADVLNASTPVLVDFWAPWCGPCKSIAPVLEEIAAMRDDVRVVKVNVDENTEMAAKFGVRAIPTLLLFKEGGVAGTKVGVVDKPVLLSFIDESIS</sequence>
<keyword evidence="3" id="KW-0249">Electron transport</keyword>
<dbReference type="InterPro" id="IPR036249">
    <property type="entry name" value="Thioredoxin-like_sf"/>
</dbReference>
<feature type="domain" description="Thioredoxin" evidence="8">
    <location>
        <begin position="1"/>
        <end position="111"/>
    </location>
</feature>
<dbReference type="Gene3D" id="3.40.30.10">
    <property type="entry name" value="Glutaredoxin"/>
    <property type="match status" value="1"/>
</dbReference>
<keyword evidence="10" id="KW-1185">Reference proteome</keyword>
<evidence type="ECO:0000256" key="6">
    <source>
        <dbReference type="NCBIfam" id="TIGR01068"/>
    </source>
</evidence>
<keyword evidence="2" id="KW-0813">Transport</keyword>
<evidence type="ECO:0000256" key="5">
    <source>
        <dbReference type="ARBA" id="ARBA00023284"/>
    </source>
</evidence>
<dbReference type="InterPro" id="IPR005746">
    <property type="entry name" value="Thioredoxin"/>
</dbReference>
<dbReference type="PROSITE" id="PS51352">
    <property type="entry name" value="THIOREDOXIN_2"/>
    <property type="match status" value="1"/>
</dbReference>
<accession>A0ABT7QMK5</accession>
<dbReference type="Pfam" id="PF00085">
    <property type="entry name" value="Thioredoxin"/>
    <property type="match status" value="1"/>
</dbReference>
<dbReference type="SUPFAM" id="SSF52833">
    <property type="entry name" value="Thioredoxin-like"/>
    <property type="match status" value="1"/>
</dbReference>
<dbReference type="EMBL" id="JANQAO010000003">
    <property type="protein sequence ID" value="MDM5147950.1"/>
    <property type="molecule type" value="Genomic_DNA"/>
</dbReference>
<comment type="caution">
    <text evidence="9">The sequence shown here is derived from an EMBL/GenBank/DDBJ whole genome shotgun (WGS) entry which is preliminary data.</text>
</comment>
<evidence type="ECO:0000313" key="9">
    <source>
        <dbReference type="EMBL" id="MDM5147950.1"/>
    </source>
</evidence>
<dbReference type="PRINTS" id="PR00421">
    <property type="entry name" value="THIOREDOXIN"/>
</dbReference>
<dbReference type="CDD" id="cd02947">
    <property type="entry name" value="TRX_family"/>
    <property type="match status" value="1"/>
</dbReference>
<evidence type="ECO:0000256" key="7">
    <source>
        <dbReference type="PIRNR" id="PIRNR000077"/>
    </source>
</evidence>
<keyword evidence="5" id="KW-0676">Redox-active center</keyword>
<dbReference type="PANTHER" id="PTHR45663">
    <property type="entry name" value="GEO12009P1"/>
    <property type="match status" value="1"/>
</dbReference>
<proteinExistence type="inferred from homology"/>
<evidence type="ECO:0000256" key="3">
    <source>
        <dbReference type="ARBA" id="ARBA00022982"/>
    </source>
</evidence>
<dbReference type="PROSITE" id="PS00194">
    <property type="entry name" value="THIOREDOXIN_1"/>
    <property type="match status" value="1"/>
</dbReference>
<evidence type="ECO:0000313" key="10">
    <source>
        <dbReference type="Proteomes" id="UP001168167"/>
    </source>
</evidence>
<evidence type="ECO:0000259" key="8">
    <source>
        <dbReference type="PROSITE" id="PS51352"/>
    </source>
</evidence>
<organism evidence="9 10">
    <name type="scientific">Candidatus Doriopsillibacter californiensis</name>
    <dbReference type="NCBI Taxonomy" id="2970740"/>
    <lineage>
        <taxon>Bacteria</taxon>
        <taxon>Pseudomonadati</taxon>
        <taxon>Pseudomonadota</taxon>
        <taxon>Gammaproteobacteria</taxon>
        <taxon>Candidatus Tethybacterales</taxon>
        <taxon>Candidatus Persebacteraceae</taxon>
        <taxon>Candidatus Doriopsillibacter</taxon>
    </lineage>
</organism>
<reference evidence="9" key="1">
    <citation type="submission" date="2022-08" db="EMBL/GenBank/DDBJ databases">
        <authorList>
            <person name="Dzunkova M."/>
            <person name="La Clair J."/>
            <person name="Tyml T."/>
            <person name="Doud D."/>
            <person name="Schulz F."/>
            <person name="Piquer S."/>
            <person name="Porcel Sanchis D."/>
            <person name="Osborn A."/>
            <person name="Robinson D."/>
            <person name="Louie K.B."/>
            <person name="Bowen B.P."/>
            <person name="Bowers R."/>
            <person name="Lee J."/>
            <person name="Arnau Llombart V."/>
            <person name="Diaz Villanueva W."/>
            <person name="Gosliner T."/>
            <person name="Northen T."/>
            <person name="Cheng J.-F."/>
            <person name="Burkart M.D."/>
            <person name="Woyke T."/>
        </authorList>
    </citation>
    <scope>NUCLEOTIDE SEQUENCE</scope>
    <source>
        <strain evidence="9">Df01</strain>
    </source>
</reference>
<dbReference type="InterPro" id="IPR017937">
    <property type="entry name" value="Thioredoxin_CS"/>
</dbReference>
<evidence type="ECO:0000256" key="4">
    <source>
        <dbReference type="ARBA" id="ARBA00023157"/>
    </source>
</evidence>
<keyword evidence="4" id="KW-1015">Disulfide bond</keyword>
<evidence type="ECO:0000256" key="1">
    <source>
        <dbReference type="ARBA" id="ARBA00008987"/>
    </source>
</evidence>
<dbReference type="PIRSF" id="PIRSF000077">
    <property type="entry name" value="Thioredoxin"/>
    <property type="match status" value="1"/>
</dbReference>
<gene>
    <name evidence="9" type="primary">trxA</name>
    <name evidence="9" type="ORF">NQX30_06155</name>
</gene>